<name>A0A1G6GTW9_9GAMM</name>
<sequence>MNNSSVFLQSSKMVFLRLNCVEETVTDQQGNIHTSHFWVDAEDDVLIHFQLYKVFDQAQVNQSILINDQLFTVVKVIEKSIIKSCNCIS</sequence>
<dbReference type="Proteomes" id="UP000242501">
    <property type="component" value="Unassembled WGS sequence"/>
</dbReference>
<proteinExistence type="predicted"/>
<reference evidence="2" key="1">
    <citation type="submission" date="2016-09" db="EMBL/GenBank/DDBJ databases">
        <authorList>
            <person name="Varghese N."/>
            <person name="Submissions S."/>
        </authorList>
    </citation>
    <scope>NUCLEOTIDE SEQUENCE [LARGE SCALE GENOMIC DNA]</scope>
    <source>
        <strain evidence="2">ANC 4422</strain>
    </source>
</reference>
<evidence type="ECO:0000313" key="2">
    <source>
        <dbReference type="Proteomes" id="UP000242501"/>
    </source>
</evidence>
<accession>A0A1G6GTW9</accession>
<dbReference type="AlphaFoldDB" id="A0A1G6GTW9"/>
<keyword evidence="2" id="KW-1185">Reference proteome</keyword>
<evidence type="ECO:0000313" key="1">
    <source>
        <dbReference type="EMBL" id="SDB84576.1"/>
    </source>
</evidence>
<organism evidence="1 2">
    <name type="scientific">Acinetobacter boissieri</name>
    <dbReference type="NCBI Taxonomy" id="1219383"/>
    <lineage>
        <taxon>Bacteria</taxon>
        <taxon>Pseudomonadati</taxon>
        <taxon>Pseudomonadota</taxon>
        <taxon>Gammaproteobacteria</taxon>
        <taxon>Moraxellales</taxon>
        <taxon>Moraxellaceae</taxon>
        <taxon>Acinetobacter</taxon>
    </lineage>
</organism>
<dbReference type="EMBL" id="FMYL01000002">
    <property type="protein sequence ID" value="SDB84576.1"/>
    <property type="molecule type" value="Genomic_DNA"/>
</dbReference>
<protein>
    <submittedName>
        <fullName evidence="1">Uncharacterized protein</fullName>
    </submittedName>
</protein>
<gene>
    <name evidence="1" type="ORF">SAMN05421733_10277</name>
</gene>